<proteinExistence type="predicted"/>
<keyword evidence="2" id="KW-1185">Reference proteome</keyword>
<evidence type="ECO:0000313" key="2">
    <source>
        <dbReference type="Proteomes" id="UP000324222"/>
    </source>
</evidence>
<organism evidence="1 2">
    <name type="scientific">Portunus trituberculatus</name>
    <name type="common">Swimming crab</name>
    <name type="synonym">Neptunus trituberculatus</name>
    <dbReference type="NCBI Taxonomy" id="210409"/>
    <lineage>
        <taxon>Eukaryota</taxon>
        <taxon>Metazoa</taxon>
        <taxon>Ecdysozoa</taxon>
        <taxon>Arthropoda</taxon>
        <taxon>Crustacea</taxon>
        <taxon>Multicrustacea</taxon>
        <taxon>Malacostraca</taxon>
        <taxon>Eumalacostraca</taxon>
        <taxon>Eucarida</taxon>
        <taxon>Decapoda</taxon>
        <taxon>Pleocyemata</taxon>
        <taxon>Brachyura</taxon>
        <taxon>Eubrachyura</taxon>
        <taxon>Portunoidea</taxon>
        <taxon>Portunidae</taxon>
        <taxon>Portuninae</taxon>
        <taxon>Portunus</taxon>
    </lineage>
</organism>
<dbReference type="EMBL" id="VSRR010074664">
    <property type="protein sequence ID" value="MPC87491.1"/>
    <property type="molecule type" value="Genomic_DNA"/>
</dbReference>
<reference evidence="1 2" key="1">
    <citation type="submission" date="2019-05" db="EMBL/GenBank/DDBJ databases">
        <title>Another draft genome of Portunus trituberculatus and its Hox gene families provides insights of decapod evolution.</title>
        <authorList>
            <person name="Jeong J.-H."/>
            <person name="Song I."/>
            <person name="Kim S."/>
            <person name="Choi T."/>
            <person name="Kim D."/>
            <person name="Ryu S."/>
            <person name="Kim W."/>
        </authorList>
    </citation>
    <scope>NUCLEOTIDE SEQUENCE [LARGE SCALE GENOMIC DNA]</scope>
    <source>
        <tissue evidence="1">Muscle</tissue>
    </source>
</reference>
<dbReference type="Proteomes" id="UP000324222">
    <property type="component" value="Unassembled WGS sequence"/>
</dbReference>
<evidence type="ECO:0000313" key="1">
    <source>
        <dbReference type="EMBL" id="MPC87491.1"/>
    </source>
</evidence>
<gene>
    <name evidence="1" type="ORF">E2C01_082353</name>
</gene>
<dbReference type="AlphaFoldDB" id="A0A5B7IPQ2"/>
<name>A0A5B7IPQ2_PORTR</name>
<accession>A0A5B7IPQ2</accession>
<protein>
    <submittedName>
        <fullName evidence="1">Uncharacterized protein</fullName>
    </submittedName>
</protein>
<comment type="caution">
    <text evidence="1">The sequence shown here is derived from an EMBL/GenBank/DDBJ whole genome shotgun (WGS) entry which is preliminary data.</text>
</comment>
<sequence length="127" mass="14553">MVQPASFAIFATPQRYEKSCCVFPDAWDDEREQQRLFCSAGRHAVSHWASEDVSHRCVRCQVERTRPLTQSSVNDSAQHPGRQCLRMLGARRHSRAVVGVRQRCSEYGPSWSLPQDIISSQYHKLHA</sequence>